<dbReference type="Gene3D" id="3.90.1170.10">
    <property type="entry name" value="Ribosomal protein L10e/L16"/>
    <property type="match status" value="1"/>
</dbReference>
<dbReference type="PANTHER" id="PTHR12220">
    <property type="entry name" value="50S/60S RIBOSOMAL PROTEIN L16"/>
    <property type="match status" value="1"/>
</dbReference>
<dbReference type="Proteomes" id="UP000747542">
    <property type="component" value="Unassembled WGS sequence"/>
</dbReference>
<dbReference type="GO" id="GO:0003735">
    <property type="term" value="F:structural constituent of ribosome"/>
    <property type="evidence" value="ECO:0007669"/>
    <property type="project" value="InterPro"/>
</dbReference>
<evidence type="ECO:0000256" key="1">
    <source>
        <dbReference type="ARBA" id="ARBA00004173"/>
    </source>
</evidence>
<dbReference type="PANTHER" id="PTHR12220:SF13">
    <property type="entry name" value="LARGE RIBOSOMAL SUBUNIT PROTEIN UL16M"/>
    <property type="match status" value="1"/>
</dbReference>
<name>A0A8J5N196_HOMAM</name>
<sequence length="267" mass="30999">CFCLISPHSGFQDGLWLKCGRTIVMVLIIYMKELMKFSLLVSVTTWLQKAGYQNFPAPPTYGDIEIPERQKLRFLSKVPQYPPSIRPPKMMKRLDLIRGEEEIHRDLILKQYGIIAKRGGVLRFGHIEMIRLGIARKIDVNKMYAIWRIDAPWKPVTRRGQGKRMGGGKGAIDHYVTPIKAERIIIEVGGKCSFEEVKPFLKMIAHKLPFPAEVVSQETLEASRKEEDQLERENINPYTFKYLVQNNMMGCHNWIRDIDKVYFGKYL</sequence>
<dbReference type="InterPro" id="IPR036920">
    <property type="entry name" value="Ribosomal_uL16_sf"/>
</dbReference>
<keyword evidence="10" id="KW-1185">Reference proteome</keyword>
<dbReference type="InterPro" id="IPR047873">
    <property type="entry name" value="Ribosomal_uL16"/>
</dbReference>
<dbReference type="EMBL" id="JAHLQT010013773">
    <property type="protein sequence ID" value="KAG7170736.1"/>
    <property type="molecule type" value="Genomic_DNA"/>
</dbReference>
<dbReference type="FunFam" id="3.90.1170.10:FF:000005">
    <property type="entry name" value="39S ribosomal protein L16, mitochondrial"/>
    <property type="match status" value="1"/>
</dbReference>
<evidence type="ECO:0000313" key="9">
    <source>
        <dbReference type="EMBL" id="KAG7170736.1"/>
    </source>
</evidence>
<evidence type="ECO:0000256" key="3">
    <source>
        <dbReference type="ARBA" id="ARBA00022946"/>
    </source>
</evidence>
<comment type="subcellular location">
    <subcellularLocation>
        <location evidence="1">Mitochondrion</location>
    </subcellularLocation>
</comment>
<keyword evidence="5" id="KW-0496">Mitochondrion</keyword>
<dbReference type="InterPro" id="IPR000114">
    <property type="entry name" value="Ribosomal_uL16_bact-type"/>
</dbReference>
<organism evidence="9 10">
    <name type="scientific">Homarus americanus</name>
    <name type="common">American lobster</name>
    <dbReference type="NCBI Taxonomy" id="6706"/>
    <lineage>
        <taxon>Eukaryota</taxon>
        <taxon>Metazoa</taxon>
        <taxon>Ecdysozoa</taxon>
        <taxon>Arthropoda</taxon>
        <taxon>Crustacea</taxon>
        <taxon>Multicrustacea</taxon>
        <taxon>Malacostraca</taxon>
        <taxon>Eumalacostraca</taxon>
        <taxon>Eucarida</taxon>
        <taxon>Decapoda</taxon>
        <taxon>Pleocyemata</taxon>
        <taxon>Astacidea</taxon>
        <taxon>Nephropoidea</taxon>
        <taxon>Nephropidae</taxon>
        <taxon>Homarus</taxon>
    </lineage>
</organism>
<dbReference type="AlphaFoldDB" id="A0A8J5N196"/>
<evidence type="ECO:0000256" key="5">
    <source>
        <dbReference type="ARBA" id="ARBA00023128"/>
    </source>
</evidence>
<proteinExistence type="inferred from homology"/>
<dbReference type="GO" id="GO:0005762">
    <property type="term" value="C:mitochondrial large ribosomal subunit"/>
    <property type="evidence" value="ECO:0007669"/>
    <property type="project" value="TreeGrafter"/>
</dbReference>
<dbReference type="Pfam" id="PF00252">
    <property type="entry name" value="Ribosomal_L16"/>
    <property type="match status" value="1"/>
</dbReference>
<dbReference type="GO" id="GO:0032543">
    <property type="term" value="P:mitochondrial translation"/>
    <property type="evidence" value="ECO:0007669"/>
    <property type="project" value="TreeGrafter"/>
</dbReference>
<dbReference type="GO" id="GO:0005743">
    <property type="term" value="C:mitochondrial inner membrane"/>
    <property type="evidence" value="ECO:0007669"/>
    <property type="project" value="UniProtKB-ARBA"/>
</dbReference>
<comment type="caution">
    <text evidence="9">The sequence shown here is derived from an EMBL/GenBank/DDBJ whole genome shotgun (WGS) entry which is preliminary data.</text>
</comment>
<evidence type="ECO:0000256" key="2">
    <source>
        <dbReference type="ARBA" id="ARBA00008931"/>
    </source>
</evidence>
<evidence type="ECO:0000256" key="8">
    <source>
        <dbReference type="ARBA" id="ARBA00035440"/>
    </source>
</evidence>
<comment type="similarity">
    <text evidence="2">Belongs to the universal ribosomal protein uL16 family.</text>
</comment>
<evidence type="ECO:0000313" key="10">
    <source>
        <dbReference type="Proteomes" id="UP000747542"/>
    </source>
</evidence>
<keyword evidence="3" id="KW-0809">Transit peptide</keyword>
<feature type="non-terminal residue" evidence="9">
    <location>
        <position position="1"/>
    </location>
</feature>
<reference evidence="9" key="1">
    <citation type="journal article" date="2021" name="Sci. Adv.">
        <title>The American lobster genome reveals insights on longevity, neural, and immune adaptations.</title>
        <authorList>
            <person name="Polinski J.M."/>
            <person name="Zimin A.V."/>
            <person name="Clark K.F."/>
            <person name="Kohn A.B."/>
            <person name="Sadowski N."/>
            <person name="Timp W."/>
            <person name="Ptitsyn A."/>
            <person name="Khanna P."/>
            <person name="Romanova D.Y."/>
            <person name="Williams P."/>
            <person name="Greenwood S.J."/>
            <person name="Moroz L.L."/>
            <person name="Walt D.R."/>
            <person name="Bodnar A.G."/>
        </authorList>
    </citation>
    <scope>NUCLEOTIDE SEQUENCE</scope>
    <source>
        <strain evidence="9">GMGI-L3</strain>
    </source>
</reference>
<protein>
    <recommendedName>
        <fullName evidence="7">Large ribosomal subunit protein uL16m</fullName>
    </recommendedName>
    <alternativeName>
        <fullName evidence="8">39S ribosomal protein L16, mitochondrial</fullName>
    </alternativeName>
</protein>
<accession>A0A8J5N196</accession>
<dbReference type="CDD" id="cd01433">
    <property type="entry name" value="Ribosomal_L16_L10e"/>
    <property type="match status" value="1"/>
</dbReference>
<evidence type="ECO:0000256" key="7">
    <source>
        <dbReference type="ARBA" id="ARBA00035302"/>
    </source>
</evidence>
<gene>
    <name evidence="9" type="primary">MRPL16-L</name>
    <name evidence="9" type="ORF">Hamer_G013590</name>
</gene>
<dbReference type="InterPro" id="IPR016180">
    <property type="entry name" value="Ribosomal_uL16_dom"/>
</dbReference>
<dbReference type="GO" id="GO:0019843">
    <property type="term" value="F:rRNA binding"/>
    <property type="evidence" value="ECO:0007669"/>
    <property type="project" value="InterPro"/>
</dbReference>
<evidence type="ECO:0000256" key="4">
    <source>
        <dbReference type="ARBA" id="ARBA00022980"/>
    </source>
</evidence>
<dbReference type="SUPFAM" id="SSF54686">
    <property type="entry name" value="Ribosomal protein L16p/L10e"/>
    <property type="match status" value="1"/>
</dbReference>
<evidence type="ECO:0000256" key="6">
    <source>
        <dbReference type="ARBA" id="ARBA00023274"/>
    </source>
</evidence>
<keyword evidence="6" id="KW-0687">Ribonucleoprotein</keyword>
<keyword evidence="4 9" id="KW-0689">Ribosomal protein</keyword>